<dbReference type="NCBIfam" id="TIGR04350">
    <property type="entry name" value="C_S_lyase_PatB"/>
    <property type="match status" value="1"/>
</dbReference>
<evidence type="ECO:0000256" key="1">
    <source>
        <dbReference type="ARBA" id="ARBA00001933"/>
    </source>
</evidence>
<dbReference type="EMBL" id="JAGGJX010000002">
    <property type="protein sequence ID" value="MBP1854884.1"/>
    <property type="molecule type" value="Genomic_DNA"/>
</dbReference>
<evidence type="ECO:0000256" key="4">
    <source>
        <dbReference type="ARBA" id="ARBA00023239"/>
    </source>
</evidence>
<dbReference type="InterPro" id="IPR051798">
    <property type="entry name" value="Class-II_PLP-Dep_Aminotrans"/>
</dbReference>
<keyword evidence="3" id="KW-0663">Pyridoxal phosphate</keyword>
<accession>A0ABS4EAD0</accession>
<dbReference type="GO" id="GO:0016829">
    <property type="term" value="F:lyase activity"/>
    <property type="evidence" value="ECO:0007669"/>
    <property type="project" value="UniProtKB-KW"/>
</dbReference>
<dbReference type="InterPro" id="IPR015421">
    <property type="entry name" value="PyrdxlP-dep_Trfase_major"/>
</dbReference>
<keyword evidence="4 7" id="KW-0456">Lyase</keyword>
<dbReference type="Proteomes" id="UP000767291">
    <property type="component" value="Unassembled WGS sequence"/>
</dbReference>
<name>A0ABS4EAD0_9FIRM</name>
<dbReference type="Gene3D" id="3.90.1150.10">
    <property type="entry name" value="Aspartate Aminotransferase, domain 1"/>
    <property type="match status" value="1"/>
</dbReference>
<protein>
    <recommendedName>
        <fullName evidence="2">cysteine-S-conjugate beta-lyase</fullName>
        <ecNumber evidence="2">4.4.1.13</ecNumber>
    </recommendedName>
</protein>
<reference evidence="7 8" key="1">
    <citation type="submission" date="2021-03" db="EMBL/GenBank/DDBJ databases">
        <title>Genomic Encyclopedia of Type Strains, Phase IV (KMG-IV): sequencing the most valuable type-strain genomes for metagenomic binning, comparative biology and taxonomic classification.</title>
        <authorList>
            <person name="Goeker M."/>
        </authorList>
    </citation>
    <scope>NUCLEOTIDE SEQUENCE [LARGE SCALE GENOMIC DNA]</scope>
    <source>
        <strain evidence="7 8">DSM 1289</strain>
    </source>
</reference>
<comment type="similarity">
    <text evidence="5">Belongs to the class-II pyridoxal-phosphate-dependent aminotransferase family. MalY/PatB cystathionine beta-lyase subfamily.</text>
</comment>
<gene>
    <name evidence="7" type="ORF">J2Z43_001277</name>
</gene>
<dbReference type="RefSeq" id="WP_209456395.1">
    <property type="nucleotide sequence ID" value="NZ_BAAACS010000002.1"/>
</dbReference>
<dbReference type="Gene3D" id="3.40.640.10">
    <property type="entry name" value="Type I PLP-dependent aspartate aminotransferase-like (Major domain)"/>
    <property type="match status" value="1"/>
</dbReference>
<dbReference type="PANTHER" id="PTHR43525">
    <property type="entry name" value="PROTEIN MALY"/>
    <property type="match status" value="1"/>
</dbReference>
<sequence length="391" mass="44948">MNYNFDTVVDRSNNFAAKWSEMDKKYGTNDILPMWIADMDFKAAPCIVEAIRNRMDQEIYGYTTRPDFYNESIVNWVSKRYGWNIKKEWLIFSPGVMPTISLLIQELTEKNDKIMIQEPVYSPFNSIVKANDRELVISPLIRQENDNYIMDYDEIEAKIKDVKLFILCNPHNPVGRVWTKEELKKLGDICIRNGVKIISDEIHSDIILKGYKHTPFGSISEEFAQNSITCMAPTKTFNIAGLQMSQVILPNEDDYKKLDTAFTRIDIKRNNAFSLVATEAAYNHGEEWLEEFLEYLEGNIDYAIKYIEENIPSLKVHKPEATYLLWVDFSKLGKSDEEIATALVKKGKIALNNGPSFGIGGSQFQRINLACPRSMVEEGLNRIKTAVDYLL</sequence>
<dbReference type="EC" id="4.4.1.13" evidence="2"/>
<feature type="domain" description="Aminotransferase class I/classII large" evidence="6">
    <location>
        <begin position="38"/>
        <end position="383"/>
    </location>
</feature>
<dbReference type="Pfam" id="PF00155">
    <property type="entry name" value="Aminotran_1_2"/>
    <property type="match status" value="1"/>
</dbReference>
<evidence type="ECO:0000256" key="2">
    <source>
        <dbReference type="ARBA" id="ARBA00012224"/>
    </source>
</evidence>
<dbReference type="InterPro" id="IPR015424">
    <property type="entry name" value="PyrdxlP-dep_Trfase"/>
</dbReference>
<dbReference type="CDD" id="cd00609">
    <property type="entry name" value="AAT_like"/>
    <property type="match status" value="1"/>
</dbReference>
<dbReference type="PANTHER" id="PTHR43525:SF1">
    <property type="entry name" value="PROTEIN MALY"/>
    <property type="match status" value="1"/>
</dbReference>
<organism evidence="7 8">
    <name type="scientific">Metaclostridioides mangenotii</name>
    <dbReference type="NCBI Taxonomy" id="1540"/>
    <lineage>
        <taxon>Bacteria</taxon>
        <taxon>Bacillati</taxon>
        <taxon>Bacillota</taxon>
        <taxon>Clostridia</taxon>
        <taxon>Peptostreptococcales</taxon>
        <taxon>Peptostreptococcaceae</taxon>
        <taxon>Metaclostridioides</taxon>
    </lineage>
</organism>
<comment type="caution">
    <text evidence="7">The sequence shown here is derived from an EMBL/GenBank/DDBJ whole genome shotgun (WGS) entry which is preliminary data.</text>
</comment>
<dbReference type="SUPFAM" id="SSF53383">
    <property type="entry name" value="PLP-dependent transferases"/>
    <property type="match status" value="1"/>
</dbReference>
<evidence type="ECO:0000313" key="7">
    <source>
        <dbReference type="EMBL" id="MBP1854884.1"/>
    </source>
</evidence>
<evidence type="ECO:0000259" key="6">
    <source>
        <dbReference type="Pfam" id="PF00155"/>
    </source>
</evidence>
<dbReference type="InterPro" id="IPR004839">
    <property type="entry name" value="Aminotransferase_I/II_large"/>
</dbReference>
<proteinExistence type="inferred from homology"/>
<evidence type="ECO:0000256" key="5">
    <source>
        <dbReference type="ARBA" id="ARBA00037974"/>
    </source>
</evidence>
<evidence type="ECO:0000313" key="8">
    <source>
        <dbReference type="Proteomes" id="UP000767291"/>
    </source>
</evidence>
<keyword evidence="8" id="KW-1185">Reference proteome</keyword>
<comment type="cofactor">
    <cofactor evidence="1">
        <name>pyridoxal 5'-phosphate</name>
        <dbReference type="ChEBI" id="CHEBI:597326"/>
    </cofactor>
</comment>
<evidence type="ECO:0000256" key="3">
    <source>
        <dbReference type="ARBA" id="ARBA00022898"/>
    </source>
</evidence>
<dbReference type="InterPro" id="IPR027619">
    <property type="entry name" value="C-S_lyase_PatB-like"/>
</dbReference>
<dbReference type="InterPro" id="IPR015422">
    <property type="entry name" value="PyrdxlP-dep_Trfase_small"/>
</dbReference>